<dbReference type="EMBL" id="LFDV01000001">
    <property type="protein sequence ID" value="KTB49180.1"/>
    <property type="molecule type" value="Genomic_DNA"/>
</dbReference>
<reference evidence="1 2" key="1">
    <citation type="submission" date="2015-06" db="EMBL/GenBank/DDBJ databases">
        <title>Genome sequence of the organohalide-respiring Dehalogenimonas alkenigignens type strain (IP3-3T).</title>
        <authorList>
            <person name="Key T.A."/>
            <person name="Richmond D.P."/>
            <person name="Bowman K.S."/>
            <person name="Cho Y.-J."/>
            <person name="Chun J."/>
            <person name="da Costa M.S."/>
            <person name="Rainey F.A."/>
            <person name="Moe W.M."/>
        </authorList>
    </citation>
    <scope>NUCLEOTIDE SEQUENCE [LARGE SCALE GENOMIC DNA]</scope>
    <source>
        <strain evidence="1 2">IP3-3</strain>
    </source>
</reference>
<dbReference type="Proteomes" id="UP000053947">
    <property type="component" value="Unassembled WGS sequence"/>
</dbReference>
<sequence length="444" mass="49030">MNNLSPSANDELDGRGRRYRGLLDFYRGQHWPAARREDKRLTFNYAATVVDKLTAYLLNGISVRAAAADESAESGVRAGRAQCLLDKTRSDNFLDRLDYETEIDAAVLGDGCYRLGWDAVSASVRVTSPDVAGIEVSYNFDGVTAERVTHAYAVDKETARRAWGFDCLNRTVDVLETWTAAEYQVACGGEVVAGGLNPYGFIPFIVFPNLPRSKSPWGASDLEPLIEVQRELNRSTSQLSRILELSGNPIAVLENVESSQDIAVSPGAVWHVPEEAKAYLLDLLQGGGAQLHINYIELLFRVLHDLSEMPRAAFGGLGRDVSGVALELELQPLLQRVWRKRLIRTGVYRKRAELMLALYSKYLGENFDGVGIEVIWSPVLPRDMAAAVAAEQALVQSGIHSRKRAMTGLGVDDPDREFSDWLAERESILKMNRSNNLKAGESAV</sequence>
<proteinExistence type="predicted"/>
<dbReference type="STRING" id="1217799.DEALK_00920"/>
<organism evidence="1 2">
    <name type="scientific">Dehalogenimonas alkenigignens</name>
    <dbReference type="NCBI Taxonomy" id="1217799"/>
    <lineage>
        <taxon>Bacteria</taxon>
        <taxon>Bacillati</taxon>
        <taxon>Chloroflexota</taxon>
        <taxon>Dehalococcoidia</taxon>
        <taxon>Dehalococcoidales</taxon>
        <taxon>Dehalococcoidaceae</taxon>
        <taxon>Dehalogenimonas</taxon>
    </lineage>
</organism>
<keyword evidence="2" id="KW-1185">Reference proteome</keyword>
<dbReference type="RefSeq" id="WP_058437668.1">
    <property type="nucleotide sequence ID" value="NZ_KQ758903.1"/>
</dbReference>
<evidence type="ECO:0000313" key="1">
    <source>
        <dbReference type="EMBL" id="KTB49180.1"/>
    </source>
</evidence>
<evidence type="ECO:0000313" key="2">
    <source>
        <dbReference type="Proteomes" id="UP000053947"/>
    </source>
</evidence>
<comment type="caution">
    <text evidence="1">The sequence shown here is derived from an EMBL/GenBank/DDBJ whole genome shotgun (WGS) entry which is preliminary data.</text>
</comment>
<dbReference type="PATRIC" id="fig|1217799.6.peg.91"/>
<gene>
    <name evidence="1" type="ORF">DEALK_00920</name>
</gene>
<dbReference type="InterPro" id="IPR021145">
    <property type="entry name" value="Portal_protein_SPP1_Gp6-like"/>
</dbReference>
<dbReference type="OrthoDB" id="141489at2"/>
<dbReference type="AlphaFoldDB" id="A0A0W0GKT9"/>
<protein>
    <submittedName>
        <fullName evidence="1">Phage portal protein</fullName>
    </submittedName>
</protein>
<accession>A0A0W0GKT9</accession>
<dbReference type="Pfam" id="PF05133">
    <property type="entry name" value="SPP1_portal"/>
    <property type="match status" value="1"/>
</dbReference>
<name>A0A0W0GKT9_9CHLR</name>